<name>A0ABT5KQP2_9BURK</name>
<reference evidence="2 3" key="1">
    <citation type="submission" date="2022-10" db="EMBL/GenBank/DDBJ databases">
        <title>paucibacter sp. hw8 Genome sequencing.</title>
        <authorList>
            <person name="Park S."/>
        </authorList>
    </citation>
    <scope>NUCLEOTIDE SEQUENCE [LARGE SCALE GENOMIC DNA]</scope>
    <source>
        <strain evidence="3">hw8</strain>
    </source>
</reference>
<keyword evidence="1" id="KW-0732">Signal</keyword>
<evidence type="ECO:0008006" key="4">
    <source>
        <dbReference type="Google" id="ProtNLM"/>
    </source>
</evidence>
<proteinExistence type="predicted"/>
<dbReference type="RefSeq" id="WP_273596288.1">
    <property type="nucleotide sequence ID" value="NZ_JAQQXS010000006.1"/>
</dbReference>
<evidence type="ECO:0000313" key="3">
    <source>
        <dbReference type="Proteomes" id="UP001219862"/>
    </source>
</evidence>
<feature type="chain" id="PRO_5045525808" description="Lipoprotein" evidence="1">
    <location>
        <begin position="21"/>
        <end position="47"/>
    </location>
</feature>
<comment type="caution">
    <text evidence="2">The sequence shown here is derived from an EMBL/GenBank/DDBJ whole genome shotgun (WGS) entry which is preliminary data.</text>
</comment>
<evidence type="ECO:0000256" key="1">
    <source>
        <dbReference type="SAM" id="SignalP"/>
    </source>
</evidence>
<feature type="signal peptide" evidence="1">
    <location>
        <begin position="1"/>
        <end position="20"/>
    </location>
</feature>
<accession>A0ABT5KQP2</accession>
<evidence type="ECO:0000313" key="2">
    <source>
        <dbReference type="EMBL" id="MDC8785176.1"/>
    </source>
</evidence>
<keyword evidence="3" id="KW-1185">Reference proteome</keyword>
<gene>
    <name evidence="2" type="ORF">PRZ01_08235</name>
</gene>
<dbReference type="Proteomes" id="UP001219862">
    <property type="component" value="Unassembled WGS sequence"/>
</dbReference>
<protein>
    <recommendedName>
        <fullName evidence="4">Lipoprotein</fullName>
    </recommendedName>
</protein>
<dbReference type="EMBL" id="JAQQXS010000006">
    <property type="protein sequence ID" value="MDC8785176.1"/>
    <property type="molecule type" value="Genomic_DNA"/>
</dbReference>
<sequence length="47" mass="4811">MNSILLSLAAIALVTSCGLAALSWFAADCFSAEMGHYAFGTGHGFGE</sequence>
<organism evidence="2 3">
    <name type="scientific">Roseateles koreensis</name>
    <dbReference type="NCBI Taxonomy" id="2987526"/>
    <lineage>
        <taxon>Bacteria</taxon>
        <taxon>Pseudomonadati</taxon>
        <taxon>Pseudomonadota</taxon>
        <taxon>Betaproteobacteria</taxon>
        <taxon>Burkholderiales</taxon>
        <taxon>Sphaerotilaceae</taxon>
        <taxon>Roseateles</taxon>
    </lineage>
</organism>